<dbReference type="InterPro" id="IPR057666">
    <property type="entry name" value="DrpA_SLOG"/>
</dbReference>
<evidence type="ECO:0000259" key="3">
    <source>
        <dbReference type="Pfam" id="PF17782"/>
    </source>
</evidence>
<evidence type="ECO:0000256" key="1">
    <source>
        <dbReference type="ARBA" id="ARBA00006525"/>
    </source>
</evidence>
<dbReference type="InterPro" id="IPR003488">
    <property type="entry name" value="DprA"/>
</dbReference>
<comment type="similarity">
    <text evidence="1">Belongs to the DprA/Smf family.</text>
</comment>
<name>A0A557NY43_9VIBR</name>
<organism evidence="4 5">
    <name type="scientific">Vibrio algivorus</name>
    <dbReference type="NCBI Taxonomy" id="1667024"/>
    <lineage>
        <taxon>Bacteria</taxon>
        <taxon>Pseudomonadati</taxon>
        <taxon>Pseudomonadota</taxon>
        <taxon>Gammaproteobacteria</taxon>
        <taxon>Vibrionales</taxon>
        <taxon>Vibrionaceae</taxon>
        <taxon>Vibrio</taxon>
    </lineage>
</organism>
<dbReference type="Gene3D" id="1.10.10.10">
    <property type="entry name" value="Winged helix-like DNA-binding domain superfamily/Winged helix DNA-binding domain"/>
    <property type="match status" value="1"/>
</dbReference>
<dbReference type="InterPro" id="IPR036388">
    <property type="entry name" value="WH-like_DNA-bd_sf"/>
</dbReference>
<dbReference type="SUPFAM" id="SSF102405">
    <property type="entry name" value="MCP/YpsA-like"/>
    <property type="match status" value="1"/>
</dbReference>
<dbReference type="Pfam" id="PF17782">
    <property type="entry name" value="WHD_DprA"/>
    <property type="match status" value="1"/>
</dbReference>
<sequence length="383" mass="41611">MNDTQLAAWLTLSFTPKLGGVALARLMSVDSPQNLVHYSTQQWQKLGLKANQIDYIQHQAEPEVERCLHWLAQSSYHHILTPLDENYPQLLSQMSSHPPVLFIKGELAAVNSVQFAMIGSRHASLDGLKASKEFAYQLAQNGLTITSGLALGVDGHAHDGALLAQGTTVAVLGSGVDQVYPSRHKGLAERILQQGGALVSELRPNAKPRAENFPRRNRIISGLSQGVLVVEAAERSGSLITARYALEQNRDVFALPGSIYQPGFAGTNQLLKQGAILALSPQDILDELNPALSRSSYVYQPVQTQLNLTQQATPEITVNHSQPLPFPLLLANVGNDPTPVDILSQRTHIPVHEVMMQILELELAGHVISVPGGYILNSGNKPR</sequence>
<dbReference type="AlphaFoldDB" id="A0A557NY43"/>
<dbReference type="PANTHER" id="PTHR43022">
    <property type="entry name" value="PROTEIN SMF"/>
    <property type="match status" value="1"/>
</dbReference>
<feature type="domain" description="DprA winged helix" evidence="3">
    <location>
        <begin position="329"/>
        <end position="373"/>
    </location>
</feature>
<dbReference type="Pfam" id="PF02481">
    <property type="entry name" value="DNA_processg_A"/>
    <property type="match status" value="1"/>
</dbReference>
<dbReference type="GO" id="GO:0009294">
    <property type="term" value="P:DNA-mediated transformation"/>
    <property type="evidence" value="ECO:0007669"/>
    <property type="project" value="InterPro"/>
</dbReference>
<accession>A0A557NY43</accession>
<reference evidence="4 5" key="1">
    <citation type="submission" date="2019-07" db="EMBL/GenBank/DDBJ databases">
        <title>The draft genome sequence of Vibrio algivorus M1486.</title>
        <authorList>
            <person name="Meng X."/>
        </authorList>
    </citation>
    <scope>NUCLEOTIDE SEQUENCE [LARGE SCALE GENOMIC DNA]</scope>
    <source>
        <strain evidence="4 5">M1486</strain>
    </source>
</reference>
<evidence type="ECO:0000313" key="4">
    <source>
        <dbReference type="EMBL" id="TVO33255.1"/>
    </source>
</evidence>
<feature type="domain" description="Smf/DprA SLOG" evidence="2">
    <location>
        <begin position="79"/>
        <end position="288"/>
    </location>
</feature>
<comment type="caution">
    <text evidence="4">The sequence shown here is derived from an EMBL/GenBank/DDBJ whole genome shotgun (WGS) entry which is preliminary data.</text>
</comment>
<protein>
    <submittedName>
        <fullName evidence="4">DNA-protecting protein DprA</fullName>
    </submittedName>
</protein>
<dbReference type="OrthoDB" id="9785707at2"/>
<dbReference type="PANTHER" id="PTHR43022:SF1">
    <property type="entry name" value="PROTEIN SMF"/>
    <property type="match status" value="1"/>
</dbReference>
<evidence type="ECO:0000259" key="2">
    <source>
        <dbReference type="Pfam" id="PF02481"/>
    </source>
</evidence>
<evidence type="ECO:0000313" key="5">
    <source>
        <dbReference type="Proteomes" id="UP000319828"/>
    </source>
</evidence>
<dbReference type="NCBIfam" id="TIGR00732">
    <property type="entry name" value="dprA"/>
    <property type="match status" value="1"/>
</dbReference>
<dbReference type="Proteomes" id="UP000319828">
    <property type="component" value="Unassembled WGS sequence"/>
</dbReference>
<proteinExistence type="inferred from homology"/>
<dbReference type="RefSeq" id="WP_144388994.1">
    <property type="nucleotide sequence ID" value="NZ_CANNCB010000049.1"/>
</dbReference>
<dbReference type="EMBL" id="VMKJ01000045">
    <property type="protein sequence ID" value="TVO33255.1"/>
    <property type="molecule type" value="Genomic_DNA"/>
</dbReference>
<gene>
    <name evidence="4" type="primary">dprA</name>
    <name evidence="4" type="ORF">FOF44_15790</name>
</gene>
<dbReference type="Gene3D" id="3.40.50.450">
    <property type="match status" value="1"/>
</dbReference>
<dbReference type="InterPro" id="IPR041614">
    <property type="entry name" value="DprA_WH"/>
</dbReference>